<organism evidence="2 3">
    <name type="scientific">Tilletia horrida</name>
    <dbReference type="NCBI Taxonomy" id="155126"/>
    <lineage>
        <taxon>Eukaryota</taxon>
        <taxon>Fungi</taxon>
        <taxon>Dikarya</taxon>
        <taxon>Basidiomycota</taxon>
        <taxon>Ustilaginomycotina</taxon>
        <taxon>Exobasidiomycetes</taxon>
        <taxon>Tilletiales</taxon>
        <taxon>Tilletiaceae</taxon>
        <taxon>Tilletia</taxon>
    </lineage>
</organism>
<dbReference type="Proteomes" id="UP001176521">
    <property type="component" value="Unassembled WGS sequence"/>
</dbReference>
<feature type="compositionally biased region" description="Low complexity" evidence="1">
    <location>
        <begin position="198"/>
        <end position="209"/>
    </location>
</feature>
<evidence type="ECO:0000313" key="2">
    <source>
        <dbReference type="EMBL" id="KAK0525531.1"/>
    </source>
</evidence>
<proteinExistence type="predicted"/>
<feature type="compositionally biased region" description="Acidic residues" evidence="1">
    <location>
        <begin position="107"/>
        <end position="119"/>
    </location>
</feature>
<feature type="region of interest" description="Disordered" evidence="1">
    <location>
        <begin position="95"/>
        <end position="209"/>
    </location>
</feature>
<evidence type="ECO:0000313" key="3">
    <source>
        <dbReference type="Proteomes" id="UP001176521"/>
    </source>
</evidence>
<name>A0AAN6JIK9_9BASI</name>
<dbReference type="AlphaFoldDB" id="A0AAN6JIK9"/>
<accession>A0AAN6JIK9</accession>
<sequence length="209" mass="21775">MGVVFSTLGTALSWIGSTLEMLCLAVGEIASVLVRGIFTILVGLCDVAAALSCCYRRPWSRRPARGAYDGEYDTMLNVGGQQVLKNLAKQPVLDKKEKKPVATTATAEEDADTSSDEESVVTPANEKTEQAAPAEEKAAAKTDAPEPAKKKAASKGRRFSFDFLKRNKAQPAAAPAETQAEEQPAAAAAAEEDPAAPAPALAPAAATTA</sequence>
<evidence type="ECO:0000256" key="1">
    <source>
        <dbReference type="SAM" id="MobiDB-lite"/>
    </source>
</evidence>
<protein>
    <submittedName>
        <fullName evidence="2">Uncharacterized protein</fullName>
    </submittedName>
</protein>
<keyword evidence="3" id="KW-1185">Reference proteome</keyword>
<feature type="compositionally biased region" description="Low complexity" evidence="1">
    <location>
        <begin position="169"/>
        <end position="189"/>
    </location>
</feature>
<dbReference type="EMBL" id="JAPDMQ010000394">
    <property type="protein sequence ID" value="KAK0525531.1"/>
    <property type="molecule type" value="Genomic_DNA"/>
</dbReference>
<feature type="compositionally biased region" description="Basic and acidic residues" evidence="1">
    <location>
        <begin position="126"/>
        <end position="149"/>
    </location>
</feature>
<reference evidence="2" key="1">
    <citation type="journal article" date="2023" name="PhytoFront">
        <title>Draft Genome Resources of Seven Strains of Tilletia horrida, Causal Agent of Kernel Smut of Rice.</title>
        <authorList>
            <person name="Khanal S."/>
            <person name="Antony Babu S."/>
            <person name="Zhou X.G."/>
        </authorList>
    </citation>
    <scope>NUCLEOTIDE SEQUENCE</scope>
    <source>
        <strain evidence="2">TX3</strain>
    </source>
</reference>
<comment type="caution">
    <text evidence="2">The sequence shown here is derived from an EMBL/GenBank/DDBJ whole genome shotgun (WGS) entry which is preliminary data.</text>
</comment>
<gene>
    <name evidence="2" type="ORF">OC842_005468</name>
</gene>